<feature type="region of interest" description="Disordered" evidence="5">
    <location>
        <begin position="68"/>
        <end position="90"/>
    </location>
</feature>
<feature type="domain" description="PNPLA" evidence="6">
    <location>
        <begin position="271"/>
        <end position="510"/>
    </location>
</feature>
<name>A0A448YVM7_9STRA</name>
<dbReference type="PANTHER" id="PTHR14226:SF64">
    <property type="entry name" value="PNPLA DOMAIN-CONTAINING PROTEIN"/>
    <property type="match status" value="1"/>
</dbReference>
<dbReference type="Pfam" id="PF01734">
    <property type="entry name" value="Patatin"/>
    <property type="match status" value="1"/>
</dbReference>
<sequence>MSNRSPSFHVWSFLLGCIWSLAFGSAFRLGLFSFRKHSVSTRVESGTTSTTMFSPSVLSLSRRSISSSSSSSLSPSPSPVMMEAVPSGRKRRKFQQVRKRIFSRTRRGYRNDGDGIVILVDEDVSSEPETPMSTETVDEENSDKAMRKAEIGARIRAIREETQGQHQQLTRKRPRYTPYLPSLAGKKKPKPLQVETVEELRHAILDQQLRLSDTTIVEAKSQSNVDAAQTTAGKGVPPVLDHAVRDLIKERFVNGTTPGHRLPEDKATLALAIEGGGMRGCVSAGMVAALTALGLSDTVDSIYGSSAGSVVGAYMVSRQVCLDVYVDILPASKKLFVCKKRMVANLASLGLTQMLGKRNSRKTGNGKQKIDFISSSTLSPPSPLPKTLRERLLQTQPGMNISFVLDGIMGDDHGLRPLDVQAFRENSEKQKLRVVSSCVDPATGKLLSKCFGSKEFFCKDESLTSPDRKRQGLFACLQASMTVPGATGPPINLVRKNEASEDPLPCFDAFCFEPIPYRSAVEEGATHVLVLTTRPEDFVPKV</sequence>
<organism evidence="7 8">
    <name type="scientific">Pseudo-nitzschia multistriata</name>
    <dbReference type="NCBI Taxonomy" id="183589"/>
    <lineage>
        <taxon>Eukaryota</taxon>
        <taxon>Sar</taxon>
        <taxon>Stramenopiles</taxon>
        <taxon>Ochrophyta</taxon>
        <taxon>Bacillariophyta</taxon>
        <taxon>Bacillariophyceae</taxon>
        <taxon>Bacillariophycidae</taxon>
        <taxon>Bacillariales</taxon>
        <taxon>Bacillariaceae</taxon>
        <taxon>Pseudo-nitzschia</taxon>
    </lineage>
</organism>
<evidence type="ECO:0000256" key="3">
    <source>
        <dbReference type="ARBA" id="ARBA00023098"/>
    </source>
</evidence>
<dbReference type="GO" id="GO:0016042">
    <property type="term" value="P:lipid catabolic process"/>
    <property type="evidence" value="ECO:0007669"/>
    <property type="project" value="UniProtKB-KW"/>
</dbReference>
<protein>
    <recommendedName>
        <fullName evidence="6">PNPLA domain-containing protein</fullName>
    </recommendedName>
</protein>
<dbReference type="InterPro" id="IPR002641">
    <property type="entry name" value="PNPLA_dom"/>
</dbReference>
<feature type="region of interest" description="Disordered" evidence="5">
    <location>
        <begin position="357"/>
        <end position="385"/>
    </location>
</feature>
<keyword evidence="3" id="KW-0443">Lipid metabolism</keyword>
<feature type="region of interest" description="Disordered" evidence="5">
    <location>
        <begin position="125"/>
        <end position="145"/>
    </location>
</feature>
<dbReference type="AlphaFoldDB" id="A0A448YVM7"/>
<dbReference type="Proteomes" id="UP000291116">
    <property type="component" value="Unassembled WGS sequence"/>
</dbReference>
<evidence type="ECO:0000256" key="5">
    <source>
        <dbReference type="SAM" id="MobiDB-lite"/>
    </source>
</evidence>
<dbReference type="SUPFAM" id="SSF52151">
    <property type="entry name" value="FabD/lysophospholipase-like"/>
    <property type="match status" value="1"/>
</dbReference>
<evidence type="ECO:0000256" key="2">
    <source>
        <dbReference type="ARBA" id="ARBA00022963"/>
    </source>
</evidence>
<dbReference type="Gene3D" id="3.40.1090.10">
    <property type="entry name" value="Cytosolic phospholipase A2 catalytic domain"/>
    <property type="match status" value="1"/>
</dbReference>
<keyword evidence="1" id="KW-0378">Hydrolase</keyword>
<feature type="short sequence motif" description="GXGXXG" evidence="4">
    <location>
        <begin position="275"/>
        <end position="280"/>
    </location>
</feature>
<proteinExistence type="predicted"/>
<dbReference type="InterPro" id="IPR050301">
    <property type="entry name" value="NTE"/>
</dbReference>
<evidence type="ECO:0000313" key="7">
    <source>
        <dbReference type="EMBL" id="VEU33831.1"/>
    </source>
</evidence>
<gene>
    <name evidence="7" type="ORF">PSNMU_V1.4_AUG-EV-PASAV3_0005210</name>
</gene>
<dbReference type="PROSITE" id="PS51257">
    <property type="entry name" value="PROKAR_LIPOPROTEIN"/>
    <property type="match status" value="1"/>
</dbReference>
<evidence type="ECO:0000256" key="4">
    <source>
        <dbReference type="PROSITE-ProRule" id="PRU01161"/>
    </source>
</evidence>
<feature type="short sequence motif" description="GXSXG" evidence="4">
    <location>
        <begin position="304"/>
        <end position="308"/>
    </location>
</feature>
<keyword evidence="8" id="KW-1185">Reference proteome</keyword>
<dbReference type="InterPro" id="IPR016035">
    <property type="entry name" value="Acyl_Trfase/lysoPLipase"/>
</dbReference>
<accession>A0A448YVM7</accession>
<evidence type="ECO:0000256" key="1">
    <source>
        <dbReference type="ARBA" id="ARBA00022801"/>
    </source>
</evidence>
<comment type="caution">
    <text evidence="4">Lacks conserved residue(s) required for the propagation of feature annotation.</text>
</comment>
<reference evidence="7 8" key="1">
    <citation type="submission" date="2019-01" db="EMBL/GenBank/DDBJ databases">
        <authorList>
            <person name="Ferrante I. M."/>
        </authorList>
    </citation>
    <scope>NUCLEOTIDE SEQUENCE [LARGE SCALE GENOMIC DNA]</scope>
    <source>
        <strain evidence="7 8">B856</strain>
    </source>
</reference>
<dbReference type="GO" id="GO:0052689">
    <property type="term" value="F:carboxylic ester hydrolase activity"/>
    <property type="evidence" value="ECO:0007669"/>
    <property type="project" value="UniProtKB-ARBA"/>
</dbReference>
<dbReference type="PANTHER" id="PTHR14226">
    <property type="entry name" value="NEUROPATHY TARGET ESTERASE/SWISS CHEESE D.MELANOGASTER"/>
    <property type="match status" value="1"/>
</dbReference>
<evidence type="ECO:0000259" key="6">
    <source>
        <dbReference type="PROSITE" id="PS51635"/>
    </source>
</evidence>
<dbReference type="EMBL" id="CAACVS010000010">
    <property type="protein sequence ID" value="VEU33831.1"/>
    <property type="molecule type" value="Genomic_DNA"/>
</dbReference>
<evidence type="ECO:0000313" key="8">
    <source>
        <dbReference type="Proteomes" id="UP000291116"/>
    </source>
</evidence>
<dbReference type="OrthoDB" id="45309at2759"/>
<dbReference type="PROSITE" id="PS51635">
    <property type="entry name" value="PNPLA"/>
    <property type="match status" value="1"/>
</dbReference>
<dbReference type="GO" id="GO:0016298">
    <property type="term" value="F:lipase activity"/>
    <property type="evidence" value="ECO:0007669"/>
    <property type="project" value="UniProtKB-ARBA"/>
</dbReference>
<keyword evidence="2" id="KW-0442">Lipid degradation</keyword>